<dbReference type="Proteomes" id="UP000295447">
    <property type="component" value="Unassembled WGS sequence"/>
</dbReference>
<dbReference type="Gene3D" id="3.40.50.1820">
    <property type="entry name" value="alpha/beta hydrolase"/>
    <property type="match status" value="1"/>
</dbReference>
<accession>A0A4V3G8B7</accession>
<keyword evidence="4" id="KW-1185">Reference proteome</keyword>
<evidence type="ECO:0000259" key="2">
    <source>
        <dbReference type="Pfam" id="PF12697"/>
    </source>
</evidence>
<dbReference type="EMBL" id="SODF01000001">
    <property type="protein sequence ID" value="TDW22274.1"/>
    <property type="molecule type" value="Genomic_DNA"/>
</dbReference>
<organism evidence="3 4">
    <name type="scientific">Kribbella kalugense</name>
    <dbReference type="NCBI Taxonomy" id="2512221"/>
    <lineage>
        <taxon>Bacteria</taxon>
        <taxon>Bacillati</taxon>
        <taxon>Actinomycetota</taxon>
        <taxon>Actinomycetes</taxon>
        <taxon>Propionibacteriales</taxon>
        <taxon>Kribbellaceae</taxon>
        <taxon>Kribbella</taxon>
    </lineage>
</organism>
<evidence type="ECO:0000313" key="3">
    <source>
        <dbReference type="EMBL" id="TDW22274.1"/>
    </source>
</evidence>
<keyword evidence="1" id="KW-0378">Hydrolase</keyword>
<dbReference type="GO" id="GO:0016020">
    <property type="term" value="C:membrane"/>
    <property type="evidence" value="ECO:0007669"/>
    <property type="project" value="TreeGrafter"/>
</dbReference>
<dbReference type="RefSeq" id="WP_134115967.1">
    <property type="nucleotide sequence ID" value="NZ_SODF01000001.1"/>
</dbReference>
<proteinExistence type="predicted"/>
<dbReference type="InterPro" id="IPR050266">
    <property type="entry name" value="AB_hydrolase_sf"/>
</dbReference>
<dbReference type="Pfam" id="PF12697">
    <property type="entry name" value="Abhydrolase_6"/>
    <property type="match status" value="1"/>
</dbReference>
<dbReference type="PANTHER" id="PTHR43798">
    <property type="entry name" value="MONOACYLGLYCEROL LIPASE"/>
    <property type="match status" value="1"/>
</dbReference>
<gene>
    <name evidence="3" type="ORF">EV650_1111</name>
</gene>
<dbReference type="AlphaFoldDB" id="A0A4V3G8B7"/>
<protein>
    <submittedName>
        <fullName evidence="3">Pimeloyl-ACP methyl ester carboxylesterase</fullName>
    </submittedName>
</protein>
<comment type="caution">
    <text evidence="3">The sequence shown here is derived from an EMBL/GenBank/DDBJ whole genome shotgun (WGS) entry which is preliminary data.</text>
</comment>
<evidence type="ECO:0000256" key="1">
    <source>
        <dbReference type="ARBA" id="ARBA00022801"/>
    </source>
</evidence>
<dbReference type="OrthoDB" id="495620at2"/>
<sequence>MRTKGFIDVPDGYLYYEQSGTGPDVVLLNGGLADVRMWDSTVSWLSDSARVTTWDCRDRGLSSTSAAPYSELDDLAAVMDAAGIDRAVLVGVSDGGRQALAFACHRPERVVRVGAVAGSFGEFPDPSPAEEAARVVMRAHFARQAELLAIDDIPAAAANDIAAWCPAVNESDRRLLIGLAIANSRIMTMTEDNARELDPPVKTRFAEIAVPVSVLVGAQDFEGTQLWAARIADQVPHAELTVLPEADHMPMFSAPAAFRQFLSHALTPNR</sequence>
<dbReference type="InterPro" id="IPR000073">
    <property type="entry name" value="AB_hydrolase_1"/>
</dbReference>
<dbReference type="InterPro" id="IPR029058">
    <property type="entry name" value="AB_hydrolase_fold"/>
</dbReference>
<dbReference type="PANTHER" id="PTHR43798:SF31">
    <property type="entry name" value="AB HYDROLASE SUPERFAMILY PROTEIN YCLE"/>
    <property type="match status" value="1"/>
</dbReference>
<evidence type="ECO:0000313" key="4">
    <source>
        <dbReference type="Proteomes" id="UP000295447"/>
    </source>
</evidence>
<reference evidence="3 4" key="1">
    <citation type="submission" date="2019-03" db="EMBL/GenBank/DDBJ databases">
        <title>Genomic Encyclopedia of Type Strains, Phase III (KMG-III): the genomes of soil and plant-associated and newly described type strains.</title>
        <authorList>
            <person name="Whitman W."/>
        </authorList>
    </citation>
    <scope>NUCLEOTIDE SEQUENCE [LARGE SCALE GENOMIC DNA]</scope>
    <source>
        <strain evidence="3 4">VKM Ac-2570</strain>
    </source>
</reference>
<feature type="domain" description="AB hydrolase-1" evidence="2">
    <location>
        <begin position="25"/>
        <end position="259"/>
    </location>
</feature>
<name>A0A4V3G8B7_9ACTN</name>
<dbReference type="GO" id="GO:0016787">
    <property type="term" value="F:hydrolase activity"/>
    <property type="evidence" value="ECO:0007669"/>
    <property type="project" value="UniProtKB-KW"/>
</dbReference>
<dbReference type="SUPFAM" id="SSF53474">
    <property type="entry name" value="alpha/beta-Hydrolases"/>
    <property type="match status" value="1"/>
</dbReference>